<gene>
    <name evidence="3" type="ORF">CSIM01_07572</name>
</gene>
<evidence type="ECO:0000256" key="1">
    <source>
        <dbReference type="SAM" id="MobiDB-lite"/>
    </source>
</evidence>
<name>A0A135SAJ8_9PEZI</name>
<comment type="caution">
    <text evidence="3">The sequence shown here is derived from an EMBL/GenBank/DDBJ whole genome shotgun (WGS) entry which is preliminary data.</text>
</comment>
<evidence type="ECO:0000313" key="3">
    <source>
        <dbReference type="EMBL" id="KXH32945.1"/>
    </source>
</evidence>
<organism evidence="3 4">
    <name type="scientific">Colletotrichum simmondsii</name>
    <dbReference type="NCBI Taxonomy" id="703756"/>
    <lineage>
        <taxon>Eukaryota</taxon>
        <taxon>Fungi</taxon>
        <taxon>Dikarya</taxon>
        <taxon>Ascomycota</taxon>
        <taxon>Pezizomycotina</taxon>
        <taxon>Sordariomycetes</taxon>
        <taxon>Hypocreomycetidae</taxon>
        <taxon>Glomerellales</taxon>
        <taxon>Glomerellaceae</taxon>
        <taxon>Colletotrichum</taxon>
        <taxon>Colletotrichum acutatum species complex</taxon>
    </lineage>
</organism>
<dbReference type="EMBL" id="JFBX01000627">
    <property type="protein sequence ID" value="KXH32945.1"/>
    <property type="molecule type" value="Genomic_DNA"/>
</dbReference>
<feature type="signal peptide" evidence="2">
    <location>
        <begin position="1"/>
        <end position="22"/>
    </location>
</feature>
<sequence length="159" mass="17672">MKFSRSSRILGAALAVSSICLAMPQEVSQGNQRSAPRVGEVPYEQSPYEETPYNKTPQEHSPEEPSPYEQPHEKPSYRKPSYEQPPRETPSHGHTPYGRDPAVSIIEWEVGSPAFYAARSVDDPDTCPKGTGIYLLPSSLPNPIHLYSILHYSSNYSAP</sequence>
<keyword evidence="2" id="KW-0732">Signal</keyword>
<keyword evidence="4" id="KW-1185">Reference proteome</keyword>
<dbReference type="Proteomes" id="UP000070328">
    <property type="component" value="Unassembled WGS sequence"/>
</dbReference>
<feature type="region of interest" description="Disordered" evidence="1">
    <location>
        <begin position="26"/>
        <end position="102"/>
    </location>
</feature>
<proteinExistence type="predicted"/>
<accession>A0A135SAJ8</accession>
<dbReference type="AlphaFoldDB" id="A0A135SAJ8"/>
<evidence type="ECO:0000256" key="2">
    <source>
        <dbReference type="SAM" id="SignalP"/>
    </source>
</evidence>
<dbReference type="OrthoDB" id="4849938at2759"/>
<evidence type="ECO:0000313" key="4">
    <source>
        <dbReference type="Proteomes" id="UP000070328"/>
    </source>
</evidence>
<reference evidence="3 4" key="1">
    <citation type="submission" date="2014-02" db="EMBL/GenBank/DDBJ databases">
        <title>The genome sequence of Colletotrichum simmondsii CBS122122.</title>
        <authorList>
            <person name="Baroncelli R."/>
            <person name="Thon M.R."/>
        </authorList>
    </citation>
    <scope>NUCLEOTIDE SEQUENCE [LARGE SCALE GENOMIC DNA]</scope>
    <source>
        <strain evidence="3 4">CBS122122</strain>
    </source>
</reference>
<protein>
    <submittedName>
        <fullName evidence="3">Uncharacterized protein</fullName>
    </submittedName>
</protein>
<feature type="chain" id="PRO_5007801932" evidence="2">
    <location>
        <begin position="23"/>
        <end position="159"/>
    </location>
</feature>